<keyword evidence="3" id="KW-1185">Reference proteome</keyword>
<feature type="region of interest" description="Disordered" evidence="1">
    <location>
        <begin position="220"/>
        <end position="263"/>
    </location>
</feature>
<dbReference type="AlphaFoldDB" id="A0A836GNB9"/>
<reference evidence="3" key="1">
    <citation type="journal article" date="2021" name="Microbiol. Resour. Announc.">
        <title>LGAAP: Leishmaniinae Genome Assembly and Annotation Pipeline.</title>
        <authorList>
            <person name="Almutairi H."/>
            <person name="Urbaniak M.D."/>
            <person name="Bates M.D."/>
            <person name="Jariyapan N."/>
            <person name="Kwakye-Nuako G."/>
            <person name="Thomaz-Soccol V."/>
            <person name="Al-Salem W.S."/>
            <person name="Dillon R.J."/>
            <person name="Bates P.A."/>
            <person name="Gatherer D."/>
        </authorList>
    </citation>
    <scope>NUCLEOTIDE SEQUENCE [LARGE SCALE GENOMIC DNA]</scope>
</reference>
<evidence type="ECO:0000256" key="1">
    <source>
        <dbReference type="SAM" id="MobiDB-lite"/>
    </source>
</evidence>
<dbReference type="GeneID" id="92511313"/>
<feature type="compositionally biased region" description="Low complexity" evidence="1">
    <location>
        <begin position="239"/>
        <end position="250"/>
    </location>
</feature>
<feature type="region of interest" description="Disordered" evidence="1">
    <location>
        <begin position="431"/>
        <end position="450"/>
    </location>
</feature>
<feature type="region of interest" description="Disordered" evidence="1">
    <location>
        <begin position="611"/>
        <end position="644"/>
    </location>
</feature>
<dbReference type="RefSeq" id="XP_067174906.1">
    <property type="nucleotide sequence ID" value="XM_067318801.1"/>
</dbReference>
<feature type="compositionally biased region" description="Basic residues" evidence="1">
    <location>
        <begin position="251"/>
        <end position="260"/>
    </location>
</feature>
<accession>A0A836GNB9</accession>
<evidence type="ECO:0000313" key="2">
    <source>
        <dbReference type="EMBL" id="KAG5466998.1"/>
    </source>
</evidence>
<dbReference type="OrthoDB" id="273253at2759"/>
<dbReference type="KEGG" id="lmat:92511313"/>
<evidence type="ECO:0000313" key="3">
    <source>
        <dbReference type="Proteomes" id="UP000673552"/>
    </source>
</evidence>
<proteinExistence type="predicted"/>
<sequence length="1072" mass="115914">MAHYGDPEAHRLILEEFSAIPAAPRFMAYLKAAVMGSQGSDVGLQQLRVFSDDCEGADPHLEVALALLSLTVLASKAHPDFRAQQKRVRELIERQRAALIQRAKRRKSSPCDSSTGARGSAAVPSTFASSTSLTALPIPFPSSGGRRVFAAAAASVAMEGREEKLTATQEWEQSMEILNYCEAYANYLGGFIELWYELFGPNYCYHRDVLANSVFDEGDDSDWEGARARSPEAGERTSPRSPRLRLPSSQRSHRQPHARRCQLSPCGPQVPPHLYAVRWSGILTPQRRAWFDGLHNVVKELLVRILHRELPLELYLLFIQYANLSLRVYLLQTLAEVFEWTSHCVDVIYYVHAMRQSYSIQCEMSQLQRMWSAFDLYDSRFLVDCREFNKMYTDSQGAFSEQREVLPSKSSTAARTLDSETNAAATTVALPTAVESGGPAQQSSRDGGGSGAREYPYTLAMAAASATAPLPDLATVGSGRLQRIFPSRDAAGSMSPAAAGAGRSTGSITPDYEALSSASEYEAAAAPAGVSKRAVYLPLFYTCCCFTWLLQRTFWSMYGRCSLLFESCLGIEVAPQMSPAAGPSETNGGDAPVLFTTAHLATRQRVSVAGSTGLPSLPASPSAPTPRVDSEFAARGGSAPTSVMSVTTTRNNVTTHRSALEVPSRDGYSVSAAGGLLQAPQTHSCGLPSPIPSGQQATFSAEAASRHARPHVVVDGAGAEAAAGKLTRQTAASAPVDEKGREKGAATSWVSALGRLLQRGQRRPCCEAAANSGARDAGDMTSTTQCTRRVSSLSLAVAPGASPPLSAAADDSGGGVRNSLLLENSGAPFHLQYTHRTREIQLYEDPSVTFTNASGDGKDANTLFFEEFYFLRETGCYVLSHAVRSLTCYPRYPATLLILTDNTTRPGRISWRNNKFSVLSFSGDDGDGRQGLMPWVLCAVIPHTRLSSVRSVRARQEKALLKHIVFQVAGSKSSRVSFCTSNSIFFVLNSGGEMDGGRLYFALHLHVDQSALGLMESSIDRAMKLESQWAFRALGELHVSWAMSCTCNEALRVASRIGSGEAESSPRSRVRA</sequence>
<protein>
    <submittedName>
        <fullName evidence="2">Uncharacterized protein</fullName>
    </submittedName>
</protein>
<gene>
    <name evidence="2" type="ORF">LSCM1_01176</name>
</gene>
<dbReference type="EMBL" id="JAFEUZ010000035">
    <property type="protein sequence ID" value="KAG5466998.1"/>
    <property type="molecule type" value="Genomic_DNA"/>
</dbReference>
<dbReference type="Proteomes" id="UP000673552">
    <property type="component" value="Unassembled WGS sequence"/>
</dbReference>
<feature type="compositionally biased region" description="Low complexity" evidence="1">
    <location>
        <begin position="611"/>
        <end position="626"/>
    </location>
</feature>
<reference evidence="3" key="2">
    <citation type="journal article" date="2021" name="Sci. Data">
        <title>Chromosome-scale genome sequencing, assembly and annotation of six genomes from subfamily Leishmaniinae.</title>
        <authorList>
            <person name="Almutairi H."/>
            <person name="Urbaniak M.D."/>
            <person name="Bates M.D."/>
            <person name="Jariyapan N."/>
            <person name="Kwakye-Nuako G."/>
            <person name="Thomaz Soccol V."/>
            <person name="Al-Salem W.S."/>
            <person name="Dillon R.J."/>
            <person name="Bates P.A."/>
            <person name="Gatherer D."/>
        </authorList>
    </citation>
    <scope>NUCLEOTIDE SEQUENCE [LARGE SCALE GENOMIC DNA]</scope>
</reference>
<name>A0A836GNB9_9TRYP</name>
<organism evidence="2 3">
    <name type="scientific">Leishmania martiniquensis</name>
    <dbReference type="NCBI Taxonomy" id="1580590"/>
    <lineage>
        <taxon>Eukaryota</taxon>
        <taxon>Discoba</taxon>
        <taxon>Euglenozoa</taxon>
        <taxon>Kinetoplastea</taxon>
        <taxon>Metakinetoplastina</taxon>
        <taxon>Trypanosomatida</taxon>
        <taxon>Trypanosomatidae</taxon>
        <taxon>Leishmaniinae</taxon>
        <taxon>Leishmania</taxon>
    </lineage>
</organism>
<feature type="compositionally biased region" description="Basic and acidic residues" evidence="1">
    <location>
        <begin position="224"/>
        <end position="238"/>
    </location>
</feature>
<comment type="caution">
    <text evidence="2">The sequence shown here is derived from an EMBL/GenBank/DDBJ whole genome shotgun (WGS) entry which is preliminary data.</text>
</comment>